<feature type="region of interest" description="Disordered" evidence="1">
    <location>
        <begin position="33"/>
        <end position="66"/>
    </location>
</feature>
<evidence type="ECO:0000256" key="1">
    <source>
        <dbReference type="SAM" id="MobiDB-lite"/>
    </source>
</evidence>
<reference evidence="2" key="1">
    <citation type="submission" date="2014-11" db="EMBL/GenBank/DDBJ databases">
        <authorList>
            <person name="Amaro Gonzalez C."/>
        </authorList>
    </citation>
    <scope>NUCLEOTIDE SEQUENCE</scope>
</reference>
<organism evidence="2">
    <name type="scientific">Anguilla anguilla</name>
    <name type="common">European freshwater eel</name>
    <name type="synonym">Muraena anguilla</name>
    <dbReference type="NCBI Taxonomy" id="7936"/>
    <lineage>
        <taxon>Eukaryota</taxon>
        <taxon>Metazoa</taxon>
        <taxon>Chordata</taxon>
        <taxon>Craniata</taxon>
        <taxon>Vertebrata</taxon>
        <taxon>Euteleostomi</taxon>
        <taxon>Actinopterygii</taxon>
        <taxon>Neopterygii</taxon>
        <taxon>Teleostei</taxon>
        <taxon>Anguilliformes</taxon>
        <taxon>Anguillidae</taxon>
        <taxon>Anguilla</taxon>
    </lineage>
</organism>
<protein>
    <submittedName>
        <fullName evidence="2">Uncharacterized protein</fullName>
    </submittedName>
</protein>
<accession>A0A0E9XA83</accession>
<dbReference type="EMBL" id="GBXM01009959">
    <property type="protein sequence ID" value="JAH98618.1"/>
    <property type="molecule type" value="Transcribed_RNA"/>
</dbReference>
<proteinExistence type="predicted"/>
<name>A0A0E9XA83_ANGAN</name>
<evidence type="ECO:0000313" key="2">
    <source>
        <dbReference type="EMBL" id="JAH98618.1"/>
    </source>
</evidence>
<sequence length="66" mass="7423">MERFKIHTLPPGSNSRNSKASVCYYSALPCPAIEPEDMRSPNSLSKANKYREISNTQARSRQGHTL</sequence>
<feature type="compositionally biased region" description="Polar residues" evidence="1">
    <location>
        <begin position="53"/>
        <end position="66"/>
    </location>
</feature>
<dbReference type="AlphaFoldDB" id="A0A0E9XA83"/>
<reference evidence="2" key="2">
    <citation type="journal article" date="2015" name="Fish Shellfish Immunol.">
        <title>Early steps in the European eel (Anguilla anguilla)-Vibrio vulnificus interaction in the gills: Role of the RtxA13 toxin.</title>
        <authorList>
            <person name="Callol A."/>
            <person name="Pajuelo D."/>
            <person name="Ebbesson L."/>
            <person name="Teles M."/>
            <person name="MacKenzie S."/>
            <person name="Amaro C."/>
        </authorList>
    </citation>
    <scope>NUCLEOTIDE SEQUENCE</scope>
</reference>